<dbReference type="KEGG" id="osg:BST96_10280"/>
<comment type="subunit">
    <text evidence="7 8">Part of the 30S ribosomal subunit. Contacts proteins S5 and S12.</text>
</comment>
<comment type="similarity">
    <text evidence="1 8 9">Belongs to the universal ribosomal protein uS8 family.</text>
</comment>
<dbReference type="PROSITE" id="PS00053">
    <property type="entry name" value="RIBOSOMAL_S8"/>
    <property type="match status" value="1"/>
</dbReference>
<evidence type="ECO:0000256" key="2">
    <source>
        <dbReference type="ARBA" id="ARBA00022730"/>
    </source>
</evidence>
<dbReference type="GO" id="GO:0006412">
    <property type="term" value="P:translation"/>
    <property type="evidence" value="ECO:0007669"/>
    <property type="project" value="UniProtKB-UniRule"/>
</dbReference>
<evidence type="ECO:0000256" key="4">
    <source>
        <dbReference type="ARBA" id="ARBA00022980"/>
    </source>
</evidence>
<evidence type="ECO:0000256" key="9">
    <source>
        <dbReference type="RuleBase" id="RU003660"/>
    </source>
</evidence>
<dbReference type="Gene3D" id="3.30.1370.30">
    <property type="match status" value="1"/>
</dbReference>
<dbReference type="SUPFAM" id="SSF56047">
    <property type="entry name" value="Ribosomal protein S8"/>
    <property type="match status" value="1"/>
</dbReference>
<evidence type="ECO:0000256" key="7">
    <source>
        <dbReference type="ARBA" id="ARBA00046740"/>
    </source>
</evidence>
<dbReference type="GO" id="GO:0005737">
    <property type="term" value="C:cytoplasm"/>
    <property type="evidence" value="ECO:0007669"/>
    <property type="project" value="UniProtKB-ARBA"/>
</dbReference>
<dbReference type="GO" id="GO:0019843">
    <property type="term" value="F:rRNA binding"/>
    <property type="evidence" value="ECO:0007669"/>
    <property type="project" value="UniProtKB-UniRule"/>
</dbReference>
<keyword evidence="5 8" id="KW-0687">Ribonucleoprotein</keyword>
<dbReference type="STRING" id="716816.BST96_10280"/>
<evidence type="ECO:0000256" key="3">
    <source>
        <dbReference type="ARBA" id="ARBA00022884"/>
    </source>
</evidence>
<dbReference type="PANTHER" id="PTHR11758">
    <property type="entry name" value="40S RIBOSOMAL PROTEIN S15A"/>
    <property type="match status" value="1"/>
</dbReference>
<reference evidence="10 11" key="1">
    <citation type="submission" date="2016-11" db="EMBL/GenBank/DDBJ databases">
        <title>Trade-off between light-utilization and light-protection in marine flavobacteria.</title>
        <authorList>
            <person name="Kumagai Y."/>
        </authorList>
    </citation>
    <scope>NUCLEOTIDE SEQUENCE [LARGE SCALE GENOMIC DNA]</scope>
    <source>
        <strain evidence="10 11">NBRC 107125</strain>
    </source>
</reference>
<dbReference type="FunFam" id="3.30.1490.10:FF:000001">
    <property type="entry name" value="30S ribosomal protein S8"/>
    <property type="match status" value="1"/>
</dbReference>
<dbReference type="NCBIfam" id="NF001109">
    <property type="entry name" value="PRK00136.1"/>
    <property type="match status" value="1"/>
</dbReference>
<dbReference type="GO" id="GO:0003735">
    <property type="term" value="F:structural constituent of ribosome"/>
    <property type="evidence" value="ECO:0007669"/>
    <property type="project" value="InterPro"/>
</dbReference>
<dbReference type="Proteomes" id="UP000193450">
    <property type="component" value="Chromosome"/>
</dbReference>
<evidence type="ECO:0000256" key="1">
    <source>
        <dbReference type="ARBA" id="ARBA00006471"/>
    </source>
</evidence>
<keyword evidence="2 8" id="KW-0699">rRNA-binding</keyword>
<dbReference type="InterPro" id="IPR000630">
    <property type="entry name" value="Ribosomal_uS8"/>
</dbReference>
<sequence>MSMQDPVADMLTRIRNAQMAGKPEVAMPASKLKAALAGVLQEEGFVAGSRNEAVDGKPNLVVELKYYNGKPVIVEIDRVSRPGLRSYVGKDELPKVRGGLGVAIVSTSKGVMTDRAARAAGVGGEVLCTVF</sequence>
<dbReference type="RefSeq" id="WP_085758614.1">
    <property type="nucleotide sequence ID" value="NZ_CP019343.1"/>
</dbReference>
<dbReference type="FunFam" id="3.30.1370.30:FF:000002">
    <property type="entry name" value="30S ribosomal protein S8"/>
    <property type="match status" value="1"/>
</dbReference>
<accession>A0A1X9N8S2</accession>
<evidence type="ECO:0000313" key="10">
    <source>
        <dbReference type="EMBL" id="ARN74468.1"/>
    </source>
</evidence>
<dbReference type="HAMAP" id="MF_01302_B">
    <property type="entry name" value="Ribosomal_uS8_B"/>
    <property type="match status" value="1"/>
</dbReference>
<dbReference type="InterPro" id="IPR047863">
    <property type="entry name" value="Ribosomal_uS8_CS"/>
</dbReference>
<dbReference type="GO" id="GO:1990904">
    <property type="term" value="C:ribonucleoprotein complex"/>
    <property type="evidence" value="ECO:0007669"/>
    <property type="project" value="UniProtKB-KW"/>
</dbReference>
<gene>
    <name evidence="8" type="primary">rpsH</name>
    <name evidence="10" type="ORF">BST96_10280</name>
</gene>
<dbReference type="OrthoDB" id="9802617at2"/>
<keyword evidence="4 8" id="KW-0689">Ribosomal protein</keyword>
<name>A0A1X9N8S2_9GAMM</name>
<dbReference type="InterPro" id="IPR035987">
    <property type="entry name" value="Ribosomal_uS8_sf"/>
</dbReference>
<proteinExistence type="inferred from homology"/>
<dbReference type="EMBL" id="CP019343">
    <property type="protein sequence ID" value="ARN74468.1"/>
    <property type="molecule type" value="Genomic_DNA"/>
</dbReference>
<evidence type="ECO:0000256" key="5">
    <source>
        <dbReference type="ARBA" id="ARBA00023274"/>
    </source>
</evidence>
<dbReference type="GO" id="GO:0005840">
    <property type="term" value="C:ribosome"/>
    <property type="evidence" value="ECO:0007669"/>
    <property type="project" value="UniProtKB-KW"/>
</dbReference>
<dbReference type="Pfam" id="PF00410">
    <property type="entry name" value="Ribosomal_S8"/>
    <property type="match status" value="1"/>
</dbReference>
<evidence type="ECO:0000256" key="6">
    <source>
        <dbReference type="ARBA" id="ARBA00035258"/>
    </source>
</evidence>
<keyword evidence="3 8" id="KW-0694">RNA-binding</keyword>
<dbReference type="AlphaFoldDB" id="A0A1X9N8S2"/>
<evidence type="ECO:0000313" key="11">
    <source>
        <dbReference type="Proteomes" id="UP000193450"/>
    </source>
</evidence>
<evidence type="ECO:0000256" key="8">
    <source>
        <dbReference type="HAMAP-Rule" id="MF_01302"/>
    </source>
</evidence>
<organism evidence="10 11">
    <name type="scientific">Oceanicoccus sagamiensis</name>
    <dbReference type="NCBI Taxonomy" id="716816"/>
    <lineage>
        <taxon>Bacteria</taxon>
        <taxon>Pseudomonadati</taxon>
        <taxon>Pseudomonadota</taxon>
        <taxon>Gammaproteobacteria</taxon>
        <taxon>Cellvibrionales</taxon>
        <taxon>Spongiibacteraceae</taxon>
        <taxon>Oceanicoccus</taxon>
    </lineage>
</organism>
<protein>
    <recommendedName>
        <fullName evidence="6 8">Small ribosomal subunit protein uS8</fullName>
    </recommendedName>
</protein>
<dbReference type="Gene3D" id="3.30.1490.10">
    <property type="match status" value="1"/>
</dbReference>
<keyword evidence="11" id="KW-1185">Reference proteome</keyword>
<comment type="function">
    <text evidence="8">One of the primary rRNA binding proteins, it binds directly to 16S rRNA central domain where it helps coordinate assembly of the platform of the 30S subunit.</text>
</comment>